<dbReference type="SUPFAM" id="SSF51556">
    <property type="entry name" value="Metallo-dependent hydrolases"/>
    <property type="match status" value="1"/>
</dbReference>
<organism evidence="7 8">
    <name type="scientific">Microbacterium schleiferi</name>
    <dbReference type="NCBI Taxonomy" id="69362"/>
    <lineage>
        <taxon>Bacteria</taxon>
        <taxon>Bacillati</taxon>
        <taxon>Actinomycetota</taxon>
        <taxon>Actinomycetes</taxon>
        <taxon>Micrococcales</taxon>
        <taxon>Microbacteriaceae</taxon>
        <taxon>Microbacterium</taxon>
    </lineage>
</organism>
<evidence type="ECO:0000256" key="2">
    <source>
        <dbReference type="ARBA" id="ARBA00006676"/>
    </source>
</evidence>
<dbReference type="RefSeq" id="WP_195692715.1">
    <property type="nucleotide sequence ID" value="NZ_CP064760.1"/>
</dbReference>
<dbReference type="PANTHER" id="PTHR43114:SF6">
    <property type="entry name" value="ADENINE DEAMINASE"/>
    <property type="match status" value="1"/>
</dbReference>
<comment type="similarity">
    <text evidence="2">Belongs to the metallo-dependent hydrolases superfamily. Adenosine and AMP deaminases family.</text>
</comment>
<reference evidence="7 8" key="1">
    <citation type="submission" date="2020-11" db="EMBL/GenBank/DDBJ databases">
        <title>Amino acid is mineralized and recycled by bacteria in oceanic microbiome.</title>
        <authorList>
            <person name="Zheng L.Y."/>
        </authorList>
    </citation>
    <scope>NUCLEOTIDE SEQUENCE [LARGE SCALE GENOMIC DNA]</scope>
    <source>
        <strain evidence="7 8">A32-1</strain>
    </source>
</reference>
<dbReference type="Proteomes" id="UP000594480">
    <property type="component" value="Chromosome"/>
</dbReference>
<protein>
    <submittedName>
        <fullName evidence="7">Adenosine deaminase</fullName>
        <ecNumber evidence="7">3.5.4.4</ecNumber>
    </submittedName>
</protein>
<dbReference type="GO" id="GO:0019239">
    <property type="term" value="F:deaminase activity"/>
    <property type="evidence" value="ECO:0007669"/>
    <property type="project" value="InterPro"/>
</dbReference>
<dbReference type="GO" id="GO:0016814">
    <property type="term" value="F:hydrolase activity, acting on carbon-nitrogen (but not peptide) bonds, in cyclic amidines"/>
    <property type="evidence" value="ECO:0007669"/>
    <property type="project" value="UniProtKB-ARBA"/>
</dbReference>
<dbReference type="AlphaFoldDB" id="A0A7S8MXD2"/>
<dbReference type="KEGG" id="msf:IT882_00495"/>
<evidence type="ECO:0000256" key="3">
    <source>
        <dbReference type="ARBA" id="ARBA00022723"/>
    </source>
</evidence>
<dbReference type="Gene3D" id="3.20.20.140">
    <property type="entry name" value="Metal-dependent hydrolases"/>
    <property type="match status" value="1"/>
</dbReference>
<keyword evidence="3" id="KW-0479">Metal-binding</keyword>
<dbReference type="GO" id="GO:0046872">
    <property type="term" value="F:metal ion binding"/>
    <property type="evidence" value="ECO:0007669"/>
    <property type="project" value="UniProtKB-KW"/>
</dbReference>
<sequence length="351" mass="38793">MISYVDYLRLLPKTELHCHFASTMSAELFIELAAKYGVELPTTDPEELFDFADLVDFLVAFRYAHDVLREPSDFERVAYDGVAAAVAEGNLRYREYYVNPQYFADRGLSYPDVIDPIIAGLARAERDFGVGFRVVVAINRRAGAAEAVSLVREMIAHPRPEVVGLGQDDLTPENTEDPGRFVEAYALAREHGFLLTAHVGETDHAIPDAVRVAIEELGCDRLDHGYRIVDDPAIVELARERGIGFAATPLSTTICSGWQIDAAHRIRRMIDAGLAVNVSTDDAMFFRTDIGREYTDGLRLMGVSADEAKQISLNGIDASFCDDEQKARLRAEFRAAFAALDAVLEPVTESA</sequence>
<feature type="domain" description="Adenosine deaminase" evidence="6">
    <location>
        <begin position="12"/>
        <end position="332"/>
    </location>
</feature>
<evidence type="ECO:0000259" key="6">
    <source>
        <dbReference type="Pfam" id="PF00962"/>
    </source>
</evidence>
<keyword evidence="4 7" id="KW-0378">Hydrolase</keyword>
<evidence type="ECO:0000256" key="4">
    <source>
        <dbReference type="ARBA" id="ARBA00022801"/>
    </source>
</evidence>
<keyword evidence="8" id="KW-1185">Reference proteome</keyword>
<dbReference type="InterPro" id="IPR006330">
    <property type="entry name" value="Ado/ade_deaminase"/>
</dbReference>
<gene>
    <name evidence="7" type="primary">add</name>
    <name evidence="7" type="ORF">IT882_00495</name>
</gene>
<dbReference type="Pfam" id="PF00962">
    <property type="entry name" value="A_deaminase"/>
    <property type="match status" value="1"/>
</dbReference>
<proteinExistence type="inferred from homology"/>
<evidence type="ECO:0000256" key="1">
    <source>
        <dbReference type="ARBA" id="ARBA00001947"/>
    </source>
</evidence>
<evidence type="ECO:0000313" key="7">
    <source>
        <dbReference type="EMBL" id="QPE04688.1"/>
    </source>
</evidence>
<dbReference type="EC" id="3.5.4.4" evidence="7"/>
<dbReference type="PANTHER" id="PTHR43114">
    <property type="entry name" value="ADENINE DEAMINASE"/>
    <property type="match status" value="1"/>
</dbReference>
<dbReference type="InterPro" id="IPR001365">
    <property type="entry name" value="A_deaminase_dom"/>
</dbReference>
<dbReference type="InterPro" id="IPR032466">
    <property type="entry name" value="Metal_Hydrolase"/>
</dbReference>
<dbReference type="NCBIfam" id="TIGR01430">
    <property type="entry name" value="aden_deam"/>
    <property type="match status" value="1"/>
</dbReference>
<evidence type="ECO:0000256" key="5">
    <source>
        <dbReference type="ARBA" id="ARBA00022833"/>
    </source>
</evidence>
<comment type="cofactor">
    <cofactor evidence="1">
        <name>Zn(2+)</name>
        <dbReference type="ChEBI" id="CHEBI:29105"/>
    </cofactor>
</comment>
<dbReference type="EMBL" id="CP064760">
    <property type="protein sequence ID" value="QPE04688.1"/>
    <property type="molecule type" value="Genomic_DNA"/>
</dbReference>
<name>A0A7S8MXD2_9MICO</name>
<accession>A0A7S8MXD2</accession>
<keyword evidence="5" id="KW-0862">Zinc</keyword>
<evidence type="ECO:0000313" key="8">
    <source>
        <dbReference type="Proteomes" id="UP000594480"/>
    </source>
</evidence>